<evidence type="ECO:0000256" key="1">
    <source>
        <dbReference type="ARBA" id="ARBA00009743"/>
    </source>
</evidence>
<dbReference type="InterPro" id="IPR013785">
    <property type="entry name" value="Aldolase_TIM"/>
</dbReference>
<dbReference type="Gene3D" id="3.20.20.70">
    <property type="entry name" value="Aldolase class I"/>
    <property type="match status" value="1"/>
</dbReference>
<dbReference type="Pfam" id="PF16499">
    <property type="entry name" value="Melibiase_2"/>
    <property type="match status" value="1"/>
</dbReference>
<evidence type="ECO:0000313" key="8">
    <source>
        <dbReference type="Proteomes" id="UP001176960"/>
    </source>
</evidence>
<dbReference type="InterPro" id="IPR002241">
    <property type="entry name" value="Glyco_hydro_27"/>
</dbReference>
<dbReference type="RefSeq" id="WP_289840880.1">
    <property type="nucleotide sequence ID" value="NZ_CATKSH010000003.1"/>
</dbReference>
<evidence type="ECO:0000256" key="4">
    <source>
        <dbReference type="ARBA" id="ARBA00023295"/>
    </source>
</evidence>
<dbReference type="InterPro" id="IPR041233">
    <property type="entry name" value="Melibiase_C"/>
</dbReference>
<dbReference type="CDD" id="cd14792">
    <property type="entry name" value="GH27"/>
    <property type="match status" value="1"/>
</dbReference>
<accession>A0AA35UUW8</accession>
<feature type="domain" description="Alpha galactosidase C-terminal" evidence="6">
    <location>
        <begin position="318"/>
        <end position="392"/>
    </location>
</feature>
<dbReference type="PRINTS" id="PR00740">
    <property type="entry name" value="GLHYDRLASE27"/>
</dbReference>
<keyword evidence="8" id="KW-1185">Reference proteome</keyword>
<dbReference type="Pfam" id="PF17801">
    <property type="entry name" value="Melibiase_C"/>
    <property type="match status" value="1"/>
</dbReference>
<reference evidence="7" key="1">
    <citation type="submission" date="2023-03" db="EMBL/GenBank/DDBJ databases">
        <authorList>
            <person name="Cleenwerck I."/>
        </authorList>
    </citation>
    <scope>NUCLEOTIDE SEQUENCE</scope>
    <source>
        <strain evidence="7">LMG 32879</strain>
    </source>
</reference>
<gene>
    <name evidence="7" type="ORF">LMG32879_000705</name>
</gene>
<dbReference type="EMBL" id="CATKSH010000003">
    <property type="protein sequence ID" value="CAI9119879.1"/>
    <property type="molecule type" value="Genomic_DNA"/>
</dbReference>
<comment type="similarity">
    <text evidence="1 5">Belongs to the glycosyl hydrolase 27 family.</text>
</comment>
<evidence type="ECO:0000256" key="2">
    <source>
        <dbReference type="ARBA" id="ARBA00022729"/>
    </source>
</evidence>
<dbReference type="InterPro" id="IPR000111">
    <property type="entry name" value="Glyco_hydro_27/36_CS"/>
</dbReference>
<name>A0AA35UUW8_9PROT</name>
<dbReference type="AlphaFoldDB" id="A0AA35UUW8"/>
<comment type="catalytic activity">
    <reaction evidence="5">
        <text>Hydrolysis of terminal, non-reducing alpha-D-galactose residues in alpha-D-galactosides, including galactose oligosaccharides, galactomannans and galactolipids.</text>
        <dbReference type="EC" id="3.2.1.22"/>
    </reaction>
</comment>
<evidence type="ECO:0000256" key="5">
    <source>
        <dbReference type="RuleBase" id="RU361168"/>
    </source>
</evidence>
<dbReference type="InterPro" id="IPR013780">
    <property type="entry name" value="Glyco_hydro_b"/>
</dbReference>
<dbReference type="PANTHER" id="PTHR11452:SF75">
    <property type="entry name" value="ALPHA-GALACTOSIDASE MEL1"/>
    <property type="match status" value="1"/>
</dbReference>
<sequence length="395" mass="43492">MNSRPDPRRSAVAILTVVLAILPIRLSTAHAGPPMGWNSWNHFSDKVTETDIRKAADALVTSGMAAAGYRYVIIDDGWQGTRDASGVLHSNPRSFPNMKALADYVHARGLKFGIYSSPGPKTCAGFTGSSGHETEDARQFAAWGVDYLKYDLCSLRGALNGRPLAIQKEASIVAFQRMHEALDATGRPIVYALSTYGWNRVWEWGASVGASTWRTTTDIGPSYTSMIFNALGTQAIPPLDDTDHWNDPDMLEIGNDGFDASGEARTHMTLWAMLAAPLIAGNDLSALRPETREILTNRDLIKVDQDRGSRAGRMIRWDGAIQTWRRDLSDGSTVMALVNTLDHEIDDRANDVLAPDVLQRKARDLWTHRDVAPFSGQESLTIGMRDVLVLRFAPK</sequence>
<dbReference type="SUPFAM" id="SSF51445">
    <property type="entry name" value="(Trans)glycosidases"/>
    <property type="match status" value="1"/>
</dbReference>
<keyword evidence="5" id="KW-1015">Disulfide bond</keyword>
<keyword evidence="3 5" id="KW-0378">Hydrolase</keyword>
<proteinExistence type="inferred from homology"/>
<evidence type="ECO:0000259" key="6">
    <source>
        <dbReference type="Pfam" id="PF17801"/>
    </source>
</evidence>
<dbReference type="SUPFAM" id="SSF51011">
    <property type="entry name" value="Glycosyl hydrolase domain"/>
    <property type="match status" value="1"/>
</dbReference>
<dbReference type="GO" id="GO:0004557">
    <property type="term" value="F:alpha-galactosidase activity"/>
    <property type="evidence" value="ECO:0007669"/>
    <property type="project" value="UniProtKB-EC"/>
</dbReference>
<comment type="caution">
    <text evidence="7">The sequence shown here is derived from an EMBL/GenBank/DDBJ whole genome shotgun (WGS) entry which is preliminary data.</text>
</comment>
<dbReference type="Gene3D" id="2.60.40.1180">
    <property type="entry name" value="Golgi alpha-mannosidase II"/>
    <property type="match status" value="1"/>
</dbReference>
<dbReference type="GO" id="GO:0005975">
    <property type="term" value="P:carbohydrate metabolic process"/>
    <property type="evidence" value="ECO:0007669"/>
    <property type="project" value="InterPro"/>
</dbReference>
<dbReference type="Proteomes" id="UP001176960">
    <property type="component" value="Unassembled WGS sequence"/>
</dbReference>
<dbReference type="PROSITE" id="PS00512">
    <property type="entry name" value="ALPHA_GALACTOSIDASE"/>
    <property type="match status" value="1"/>
</dbReference>
<keyword evidence="4 5" id="KW-0326">Glycosidase</keyword>
<dbReference type="EC" id="3.2.1.22" evidence="5"/>
<keyword evidence="2" id="KW-0732">Signal</keyword>
<dbReference type="InterPro" id="IPR017853">
    <property type="entry name" value="GH"/>
</dbReference>
<dbReference type="PANTHER" id="PTHR11452">
    <property type="entry name" value="ALPHA-GALACTOSIDASE/ALPHA-N-ACETYLGALACTOSAMINIDASE"/>
    <property type="match status" value="1"/>
</dbReference>
<evidence type="ECO:0000313" key="7">
    <source>
        <dbReference type="EMBL" id="CAI9119879.1"/>
    </source>
</evidence>
<evidence type="ECO:0000256" key="3">
    <source>
        <dbReference type="ARBA" id="ARBA00022801"/>
    </source>
</evidence>
<organism evidence="7 8">
    <name type="scientific">Brytella acorum</name>
    <dbReference type="NCBI Taxonomy" id="2959299"/>
    <lineage>
        <taxon>Bacteria</taxon>
        <taxon>Pseudomonadati</taxon>
        <taxon>Pseudomonadota</taxon>
        <taxon>Alphaproteobacteria</taxon>
        <taxon>Acetobacterales</taxon>
        <taxon>Acetobacteraceae</taxon>
        <taxon>Brytella</taxon>
    </lineage>
</organism>
<protein>
    <recommendedName>
        <fullName evidence="5">Alpha-galactosidase</fullName>
        <ecNumber evidence="5">3.2.1.22</ecNumber>
    </recommendedName>
    <alternativeName>
        <fullName evidence="5">Melibiase</fullName>
    </alternativeName>
</protein>